<evidence type="ECO:0000313" key="6">
    <source>
        <dbReference type="EMBL" id="AUD02160.1"/>
    </source>
</evidence>
<dbReference type="GO" id="GO:0003677">
    <property type="term" value="F:DNA binding"/>
    <property type="evidence" value="ECO:0007669"/>
    <property type="project" value="UniProtKB-KW"/>
</dbReference>
<evidence type="ECO:0000256" key="4">
    <source>
        <dbReference type="ARBA" id="ARBA00023172"/>
    </source>
</evidence>
<dbReference type="Pfam" id="PF00589">
    <property type="entry name" value="Phage_integrase"/>
    <property type="match status" value="1"/>
</dbReference>
<dbReference type="Gene3D" id="1.10.443.10">
    <property type="entry name" value="Intergrase catalytic core"/>
    <property type="match status" value="1"/>
</dbReference>
<dbReference type="InterPro" id="IPR010998">
    <property type="entry name" value="Integrase_recombinase_N"/>
</dbReference>
<name>A0A2K8YWZ2_9BACT</name>
<comment type="similarity">
    <text evidence="1">Belongs to the 'phage' integrase family.</text>
</comment>
<evidence type="ECO:0000313" key="7">
    <source>
        <dbReference type="Proteomes" id="UP000232883"/>
    </source>
</evidence>
<dbReference type="Pfam" id="PF14659">
    <property type="entry name" value="Phage_int_SAM_3"/>
    <property type="match status" value="1"/>
</dbReference>
<dbReference type="PANTHER" id="PTHR30629:SF2">
    <property type="entry name" value="PROPHAGE INTEGRASE INTS-RELATED"/>
    <property type="match status" value="1"/>
</dbReference>
<evidence type="ECO:0000256" key="3">
    <source>
        <dbReference type="ARBA" id="ARBA00023125"/>
    </source>
</evidence>
<dbReference type="Pfam" id="PF13356">
    <property type="entry name" value="Arm-DNA-bind_3"/>
    <property type="match status" value="1"/>
</dbReference>
<dbReference type="PANTHER" id="PTHR30629">
    <property type="entry name" value="PROPHAGE INTEGRASE"/>
    <property type="match status" value="1"/>
</dbReference>
<accession>A0A2K8YWZ2</accession>
<sequence>MAEYINFTKTYLDSLSISDKPFEVADTKVPGLRLRLNANGTKTYFLYRKVLGRPQRITVGRYSDLTLEQARKEALRLNSVIALGGNPLTDRKEKRAELTFKQLYDHYYQEYALHQTKRPLDNKKTVDHHIMPVFGNMRLSEISPEKIQRFHTKLGVTKKSTANRVIHVVSAAFNFGIRQGYHKGLNPCVGIQKYKLVSRDRFLSRDELKEFFAAVSTERPLFRDYFLLALYTGARKSNVLSMRWTDIDFDNKRWRIPAFEAKNGDVNIVVLSNTALAILQERQTANQKLDTPFLYVFPGDNDAETHLKDPKRAFERIKNRMGISDIRIHDLRRTLASYMAINGASLPMIGQALNHKSQVSTAIYARLSQNPVLDAVNGAAHLMSK</sequence>
<proteinExistence type="inferred from homology"/>
<keyword evidence="3" id="KW-0238">DNA-binding</keyword>
<dbReference type="GO" id="GO:0006310">
    <property type="term" value="P:DNA recombination"/>
    <property type="evidence" value="ECO:0007669"/>
    <property type="project" value="UniProtKB-KW"/>
</dbReference>
<dbReference type="InterPro" id="IPR011010">
    <property type="entry name" value="DNA_brk_join_enz"/>
</dbReference>
<dbReference type="InterPro" id="IPR025166">
    <property type="entry name" value="Integrase_DNA_bind_dom"/>
</dbReference>
<dbReference type="SUPFAM" id="SSF56349">
    <property type="entry name" value="DNA breaking-rejoining enzymes"/>
    <property type="match status" value="1"/>
</dbReference>
<dbReference type="AlphaFoldDB" id="A0A2K8YWZ2"/>
<dbReference type="InterPro" id="IPR002104">
    <property type="entry name" value="Integrase_catalytic"/>
</dbReference>
<dbReference type="InterPro" id="IPR038488">
    <property type="entry name" value="Integrase_DNA-bd_sf"/>
</dbReference>
<dbReference type="Gene3D" id="1.10.150.130">
    <property type="match status" value="1"/>
</dbReference>
<dbReference type="RefSeq" id="WP_100987879.1">
    <property type="nucleotide sequence ID" value="NZ_CP025096.1"/>
</dbReference>
<keyword evidence="4" id="KW-0233">DNA recombination</keyword>
<dbReference type="Proteomes" id="UP000232883">
    <property type="component" value="Chromosome"/>
</dbReference>
<feature type="domain" description="Tyr recombinase" evidence="5">
    <location>
        <begin position="198"/>
        <end position="377"/>
    </location>
</feature>
<dbReference type="PROSITE" id="PS51898">
    <property type="entry name" value="TYR_RECOMBINASE"/>
    <property type="match status" value="1"/>
</dbReference>
<evidence type="ECO:0000256" key="2">
    <source>
        <dbReference type="ARBA" id="ARBA00022908"/>
    </source>
</evidence>
<dbReference type="Gene3D" id="3.30.160.390">
    <property type="entry name" value="Integrase, DNA-binding domain"/>
    <property type="match status" value="1"/>
</dbReference>
<reference evidence="6 7" key="1">
    <citation type="submission" date="2017-11" db="EMBL/GenBank/DDBJ databases">
        <title>Taxonomic description and genome sequences of Spirosoma HA7 sp. nov., isolated from pollen microhabitat of Corylus avellana.</title>
        <authorList>
            <person name="Ambika Manirajan B."/>
            <person name="Suarez C."/>
            <person name="Ratering S."/>
            <person name="Geissler-Plaum R."/>
            <person name="Cardinale M."/>
            <person name="Sylvia S."/>
        </authorList>
    </citation>
    <scope>NUCLEOTIDE SEQUENCE [LARGE SCALE GENOMIC DNA]</scope>
    <source>
        <strain evidence="6 7">HA7</strain>
    </source>
</reference>
<dbReference type="CDD" id="cd00796">
    <property type="entry name" value="INT_Rci_Hp1_C"/>
    <property type="match status" value="1"/>
</dbReference>
<dbReference type="InterPro" id="IPR013762">
    <property type="entry name" value="Integrase-like_cat_sf"/>
</dbReference>
<keyword evidence="2" id="KW-0229">DNA integration</keyword>
<dbReference type="InterPro" id="IPR004107">
    <property type="entry name" value="Integrase_SAM-like_N"/>
</dbReference>
<dbReference type="InterPro" id="IPR050808">
    <property type="entry name" value="Phage_Integrase"/>
</dbReference>
<organism evidence="6 7">
    <name type="scientific">Spirosoma pollinicola</name>
    <dbReference type="NCBI Taxonomy" id="2057025"/>
    <lineage>
        <taxon>Bacteria</taxon>
        <taxon>Pseudomonadati</taxon>
        <taxon>Bacteroidota</taxon>
        <taxon>Cytophagia</taxon>
        <taxon>Cytophagales</taxon>
        <taxon>Cytophagaceae</taxon>
        <taxon>Spirosoma</taxon>
    </lineage>
</organism>
<gene>
    <name evidence="6" type="ORF">CWM47_10205</name>
</gene>
<dbReference type="EMBL" id="CP025096">
    <property type="protein sequence ID" value="AUD02160.1"/>
    <property type="molecule type" value="Genomic_DNA"/>
</dbReference>
<evidence type="ECO:0000259" key="5">
    <source>
        <dbReference type="PROSITE" id="PS51898"/>
    </source>
</evidence>
<evidence type="ECO:0000256" key="1">
    <source>
        <dbReference type="ARBA" id="ARBA00008857"/>
    </source>
</evidence>
<protein>
    <submittedName>
        <fullName evidence="6">Recombinase XerD</fullName>
    </submittedName>
</protein>
<dbReference type="OrthoDB" id="9795573at2"/>
<dbReference type="KEGG" id="spir:CWM47_10205"/>
<keyword evidence="7" id="KW-1185">Reference proteome</keyword>
<dbReference type="GO" id="GO:0015074">
    <property type="term" value="P:DNA integration"/>
    <property type="evidence" value="ECO:0007669"/>
    <property type="project" value="UniProtKB-KW"/>
</dbReference>